<gene>
    <name evidence="2" type="ORF">FHS34_007542</name>
</gene>
<keyword evidence="3" id="KW-1185">Reference proteome</keyword>
<accession>A0A7W9Q1S7</accession>
<dbReference type="InterPro" id="IPR036388">
    <property type="entry name" value="WH-like_DNA-bd_sf"/>
</dbReference>
<dbReference type="SUPFAM" id="SSF46785">
    <property type="entry name" value="Winged helix' DNA-binding domain"/>
    <property type="match status" value="1"/>
</dbReference>
<dbReference type="PANTHER" id="PTHR37318">
    <property type="entry name" value="BSL7504 PROTEIN"/>
    <property type="match status" value="1"/>
</dbReference>
<evidence type="ECO:0000313" key="3">
    <source>
        <dbReference type="Proteomes" id="UP000585836"/>
    </source>
</evidence>
<name>A0A7W9Q1S7_9ACTN</name>
<reference evidence="2 3" key="1">
    <citation type="submission" date="2020-08" db="EMBL/GenBank/DDBJ databases">
        <title>Genomic Encyclopedia of Type Strains, Phase III (KMG-III): the genomes of soil and plant-associated and newly described type strains.</title>
        <authorList>
            <person name="Whitman W."/>
        </authorList>
    </citation>
    <scope>NUCLEOTIDE SEQUENCE [LARGE SCALE GENOMIC DNA]</scope>
    <source>
        <strain evidence="2 3">CECT 3313</strain>
    </source>
</reference>
<dbReference type="PANTHER" id="PTHR37318:SF1">
    <property type="entry name" value="BSL7504 PROTEIN"/>
    <property type="match status" value="1"/>
</dbReference>
<dbReference type="Pfam" id="PF13601">
    <property type="entry name" value="HTH_34"/>
    <property type="match status" value="1"/>
</dbReference>
<organism evidence="2 3">
    <name type="scientific">Streptomyces echinatus</name>
    <dbReference type="NCBI Taxonomy" id="67293"/>
    <lineage>
        <taxon>Bacteria</taxon>
        <taxon>Bacillati</taxon>
        <taxon>Actinomycetota</taxon>
        <taxon>Actinomycetes</taxon>
        <taxon>Kitasatosporales</taxon>
        <taxon>Streptomycetaceae</taxon>
        <taxon>Streptomyces</taxon>
    </lineage>
</organism>
<proteinExistence type="predicted"/>
<keyword evidence="2" id="KW-0238">DNA-binding</keyword>
<comment type="caution">
    <text evidence="2">The sequence shown here is derived from an EMBL/GenBank/DDBJ whole genome shotgun (WGS) entry which is preliminary data.</text>
</comment>
<feature type="domain" description="Winged helix DNA-binding" evidence="1">
    <location>
        <begin position="18"/>
        <end position="95"/>
    </location>
</feature>
<evidence type="ECO:0000313" key="2">
    <source>
        <dbReference type="EMBL" id="MBB5932033.1"/>
    </source>
</evidence>
<dbReference type="Gene3D" id="1.10.10.10">
    <property type="entry name" value="Winged helix-like DNA-binding domain superfamily/Winged helix DNA-binding domain"/>
    <property type="match status" value="1"/>
</dbReference>
<dbReference type="InterPro" id="IPR027395">
    <property type="entry name" value="WH_DNA-bd_dom"/>
</dbReference>
<evidence type="ECO:0000259" key="1">
    <source>
        <dbReference type="Pfam" id="PF13601"/>
    </source>
</evidence>
<dbReference type="InterPro" id="IPR036390">
    <property type="entry name" value="WH_DNA-bd_sf"/>
</dbReference>
<protein>
    <submittedName>
        <fullName evidence="2">DNA-binding MarR family transcriptional regulator</fullName>
    </submittedName>
</protein>
<dbReference type="AlphaFoldDB" id="A0A7W9Q1S7"/>
<dbReference type="RefSeq" id="WP_225817771.1">
    <property type="nucleotide sequence ID" value="NZ_BAAAWF010000075.1"/>
</dbReference>
<dbReference type="GO" id="GO:0003677">
    <property type="term" value="F:DNA binding"/>
    <property type="evidence" value="ECO:0007669"/>
    <property type="project" value="UniProtKB-KW"/>
</dbReference>
<dbReference type="Proteomes" id="UP000585836">
    <property type="component" value="Unassembled WGS sequence"/>
</dbReference>
<sequence>MNPAEPPALDQVIHHPTRLTMMAFLAGCAEAEFAAVRAYCQVSDASVSRIATALEEAGYLKIRKGAVGRRPRTWLSLTQAGRKALKQHLAALQTIADAAEAAGAEAAGADAAGADAAGADAAEAHEPGG</sequence>
<dbReference type="EMBL" id="JACHJK010000020">
    <property type="protein sequence ID" value="MBB5932033.1"/>
    <property type="molecule type" value="Genomic_DNA"/>
</dbReference>